<evidence type="ECO:0000313" key="2">
    <source>
        <dbReference type="Proteomes" id="UP000649617"/>
    </source>
</evidence>
<dbReference type="InterPro" id="IPR027417">
    <property type="entry name" value="P-loop_NTPase"/>
</dbReference>
<reference evidence="1" key="1">
    <citation type="submission" date="2021-02" db="EMBL/GenBank/DDBJ databases">
        <authorList>
            <person name="Dougan E. K."/>
            <person name="Rhodes N."/>
            <person name="Thang M."/>
            <person name="Chan C."/>
        </authorList>
    </citation>
    <scope>NUCLEOTIDE SEQUENCE</scope>
</reference>
<comment type="caution">
    <text evidence="1">The sequence shown here is derived from an EMBL/GenBank/DDBJ whole genome shotgun (WGS) entry which is preliminary data.</text>
</comment>
<feature type="non-terminal residue" evidence="1">
    <location>
        <position position="1"/>
    </location>
</feature>
<dbReference type="Proteomes" id="UP000649617">
    <property type="component" value="Unassembled WGS sequence"/>
</dbReference>
<gene>
    <name evidence="1" type="primary">NSUN2</name>
    <name evidence="1" type="ORF">SPIL2461_LOCUS20106</name>
</gene>
<proteinExistence type="predicted"/>
<sequence>ASSGIASPAEPKLWEDHRYLAATYHKSGSWLLYKLTHQIFESLGAADKDFGFVSLNSSQNLDAPILYMEGVYSAKVAELERRASGAKGIRAAGCVRDPLAMIASAYCYHHRGEELSNPEMDPEDKVPSMGPNEGTAYMALQMLSSIQNMVEAFKSPQPEDTHLVRFETISRSSKDFDHEVEKLLDFWLPGLAPEHRELARAAASLADLNRYPTEDVAHTNSPDCEALALAAAERMPGALLSQYRSFQRRLGYR</sequence>
<dbReference type="Gene3D" id="3.40.50.300">
    <property type="entry name" value="P-loop containing nucleotide triphosphate hydrolases"/>
    <property type="match status" value="1"/>
</dbReference>
<keyword evidence="2" id="KW-1185">Reference proteome</keyword>
<protein>
    <submittedName>
        <fullName evidence="1">NSUN2 protein</fullName>
    </submittedName>
</protein>
<dbReference type="OrthoDB" id="419883at2759"/>
<accession>A0A812X8D7</accession>
<dbReference type="AlphaFoldDB" id="A0A812X8D7"/>
<organism evidence="1 2">
    <name type="scientific">Symbiodinium pilosum</name>
    <name type="common">Dinoflagellate</name>
    <dbReference type="NCBI Taxonomy" id="2952"/>
    <lineage>
        <taxon>Eukaryota</taxon>
        <taxon>Sar</taxon>
        <taxon>Alveolata</taxon>
        <taxon>Dinophyceae</taxon>
        <taxon>Suessiales</taxon>
        <taxon>Symbiodiniaceae</taxon>
        <taxon>Symbiodinium</taxon>
    </lineage>
</organism>
<name>A0A812X8D7_SYMPI</name>
<dbReference type="EMBL" id="CAJNIZ010045082">
    <property type="protein sequence ID" value="CAE7709819.1"/>
    <property type="molecule type" value="Genomic_DNA"/>
</dbReference>
<evidence type="ECO:0000313" key="1">
    <source>
        <dbReference type="EMBL" id="CAE7709819.1"/>
    </source>
</evidence>
<dbReference type="SUPFAM" id="SSF52540">
    <property type="entry name" value="P-loop containing nucleoside triphosphate hydrolases"/>
    <property type="match status" value="1"/>
</dbReference>